<dbReference type="PROSITE" id="PS50157">
    <property type="entry name" value="ZINC_FINGER_C2H2_2"/>
    <property type="match status" value="1"/>
</dbReference>
<accession>A0AAV8UM87</accession>
<dbReference type="Proteomes" id="UP001157974">
    <property type="component" value="Unassembled WGS sequence"/>
</dbReference>
<protein>
    <recommendedName>
        <fullName evidence="2">C2H2-type domain-containing protein</fullName>
    </recommendedName>
</protein>
<dbReference type="SMART" id="SM00355">
    <property type="entry name" value="ZnF_C2H2"/>
    <property type="match status" value="2"/>
</dbReference>
<dbReference type="PROSITE" id="PS00028">
    <property type="entry name" value="ZINC_FINGER_C2H2_1"/>
    <property type="match status" value="1"/>
</dbReference>
<organism evidence="3 4">
    <name type="scientific">Rhodosorus marinus</name>
    <dbReference type="NCBI Taxonomy" id="101924"/>
    <lineage>
        <taxon>Eukaryota</taxon>
        <taxon>Rhodophyta</taxon>
        <taxon>Stylonematophyceae</taxon>
        <taxon>Stylonematales</taxon>
        <taxon>Stylonemataceae</taxon>
        <taxon>Rhodosorus</taxon>
    </lineage>
</organism>
<dbReference type="InterPro" id="IPR013087">
    <property type="entry name" value="Znf_C2H2_type"/>
</dbReference>
<proteinExistence type="predicted"/>
<dbReference type="GO" id="GO:0008270">
    <property type="term" value="F:zinc ion binding"/>
    <property type="evidence" value="ECO:0007669"/>
    <property type="project" value="UniProtKB-KW"/>
</dbReference>
<dbReference type="Gene3D" id="3.30.160.60">
    <property type="entry name" value="Classic Zinc Finger"/>
    <property type="match status" value="1"/>
</dbReference>
<evidence type="ECO:0000313" key="3">
    <source>
        <dbReference type="EMBL" id="KAJ8903675.1"/>
    </source>
</evidence>
<evidence type="ECO:0000256" key="1">
    <source>
        <dbReference type="PROSITE-ProRule" id="PRU00042"/>
    </source>
</evidence>
<name>A0AAV8UM87_9RHOD</name>
<gene>
    <name evidence="3" type="ORF">NDN08_004777</name>
</gene>
<comment type="caution">
    <text evidence="3">The sequence shown here is derived from an EMBL/GenBank/DDBJ whole genome shotgun (WGS) entry which is preliminary data.</text>
</comment>
<keyword evidence="1" id="KW-0863">Zinc-finger</keyword>
<keyword evidence="1" id="KW-0479">Metal-binding</keyword>
<keyword evidence="1" id="KW-0862">Zinc</keyword>
<feature type="domain" description="C2H2-type" evidence="2">
    <location>
        <begin position="173"/>
        <end position="200"/>
    </location>
</feature>
<evidence type="ECO:0000259" key="2">
    <source>
        <dbReference type="PROSITE" id="PS50157"/>
    </source>
</evidence>
<dbReference type="InterPro" id="IPR036236">
    <property type="entry name" value="Znf_C2H2_sf"/>
</dbReference>
<dbReference type="AlphaFoldDB" id="A0AAV8UM87"/>
<keyword evidence="4" id="KW-1185">Reference proteome</keyword>
<evidence type="ECO:0000313" key="4">
    <source>
        <dbReference type="Proteomes" id="UP001157974"/>
    </source>
</evidence>
<dbReference type="EMBL" id="JAMWBK010000007">
    <property type="protein sequence ID" value="KAJ8903675.1"/>
    <property type="molecule type" value="Genomic_DNA"/>
</dbReference>
<sequence>MEEQGFDEARWEWEREQLEQVDSLHSLPTIEDGMIMAKEGISSENMWGSGKPLPQVSGKVKEEMSLVDYDNILNQALQRTIGSMELRDSMNFFEPNPRMDRSSANPVEFSGDDRMTSMQKNLGTRISFPGATKPVVHPTADSSLSCMSNDNDESAQAITVRSPPVAGLTKKEHVCHICGYRFMWPNRLRLHMRKHSTEKPLLCRNTGCTYRAKWNSGMAYHLKNHCKMAKRD</sequence>
<dbReference type="SUPFAM" id="SSF57667">
    <property type="entry name" value="beta-beta-alpha zinc fingers"/>
    <property type="match status" value="1"/>
</dbReference>
<reference evidence="3 4" key="1">
    <citation type="journal article" date="2023" name="Nat. Commun.">
        <title>Origin of minicircular mitochondrial genomes in red algae.</title>
        <authorList>
            <person name="Lee Y."/>
            <person name="Cho C.H."/>
            <person name="Lee Y.M."/>
            <person name="Park S.I."/>
            <person name="Yang J.H."/>
            <person name="West J.A."/>
            <person name="Bhattacharya D."/>
            <person name="Yoon H.S."/>
        </authorList>
    </citation>
    <scope>NUCLEOTIDE SEQUENCE [LARGE SCALE GENOMIC DNA]</scope>
    <source>
        <strain evidence="3 4">CCMP1338</strain>
        <tissue evidence="3">Whole cell</tissue>
    </source>
</reference>